<dbReference type="InterPro" id="IPR036005">
    <property type="entry name" value="Creatinase/aminopeptidase-like"/>
</dbReference>
<dbReference type="InterPro" id="IPR000994">
    <property type="entry name" value="Pept_M24"/>
</dbReference>
<dbReference type="GO" id="GO:0070006">
    <property type="term" value="F:metalloaminopeptidase activity"/>
    <property type="evidence" value="ECO:0007669"/>
    <property type="project" value="TreeGrafter"/>
</dbReference>
<dbReference type="AlphaFoldDB" id="A0A1L9UYH4"/>
<keyword evidence="1" id="KW-0963">Cytoplasm</keyword>
<protein>
    <recommendedName>
        <fullName evidence="2">Peptidase M24 domain-containing protein</fullName>
    </recommendedName>
</protein>
<dbReference type="PANTHER" id="PTHR43330:SF27">
    <property type="entry name" value="METHIONINE AMINOPEPTIDASE"/>
    <property type="match status" value="1"/>
</dbReference>
<dbReference type="Proteomes" id="UP000184499">
    <property type="component" value="Unassembled WGS sequence"/>
</dbReference>
<dbReference type="PANTHER" id="PTHR43330">
    <property type="entry name" value="METHIONINE AMINOPEPTIDASE"/>
    <property type="match status" value="1"/>
</dbReference>
<evidence type="ECO:0000259" key="2">
    <source>
        <dbReference type="Pfam" id="PF00557"/>
    </source>
</evidence>
<dbReference type="PRINTS" id="PR00599">
    <property type="entry name" value="MAPEPTIDASE"/>
</dbReference>
<dbReference type="OrthoDB" id="3209743at2759"/>
<evidence type="ECO:0000256" key="1">
    <source>
        <dbReference type="ARBA" id="ARBA00022490"/>
    </source>
</evidence>
<dbReference type="VEuPathDB" id="FungiDB:ASPBRDRAFT_665469"/>
<organism evidence="3 4">
    <name type="scientific">Aspergillus brasiliensis (strain CBS 101740 / IMI 381727 / IBT 21946)</name>
    <dbReference type="NCBI Taxonomy" id="767769"/>
    <lineage>
        <taxon>Eukaryota</taxon>
        <taxon>Fungi</taxon>
        <taxon>Dikarya</taxon>
        <taxon>Ascomycota</taxon>
        <taxon>Pezizomycotina</taxon>
        <taxon>Eurotiomycetes</taxon>
        <taxon>Eurotiomycetidae</taxon>
        <taxon>Eurotiales</taxon>
        <taxon>Aspergillaceae</taxon>
        <taxon>Aspergillus</taxon>
        <taxon>Aspergillus subgen. Circumdati</taxon>
    </lineage>
</organism>
<sequence>MAPVVDYNKIPLKTPEEVAKLRKAGWICARILEDISPHVQPGVTKSQLNDKLHDLIVNKYEAEVDREDLTGYDSSSFASVSFSHNDIAFNGEASDEPLKRGDVFGIDVSIKKDGWCGDTSRQWIIGDDTSAQSRLLVAVAYQAMCLGIKLVKPGAKVQDIAVTVQKYVESFGFSMLKVDSGTGHSIGRVHADGWHLPFYHDPRNEGRVLTEGMVITIEPFLCAGKGDGIRLDNVTKTAATADKSIACYWEHVVAITKDGCEILDLREGEDTTFYGSVPEV</sequence>
<dbReference type="STRING" id="767769.A0A1L9UYH4"/>
<evidence type="ECO:0000313" key="4">
    <source>
        <dbReference type="Proteomes" id="UP000184499"/>
    </source>
</evidence>
<name>A0A1L9UYH4_ASPBC</name>
<accession>A0A1L9UYH4</accession>
<gene>
    <name evidence="3" type="ORF">ASPBRDRAFT_665469</name>
</gene>
<dbReference type="RefSeq" id="XP_067483990.1">
    <property type="nucleotide sequence ID" value="XM_067628729.1"/>
</dbReference>
<feature type="domain" description="Peptidase M24" evidence="2">
    <location>
        <begin position="20"/>
        <end position="233"/>
    </location>
</feature>
<keyword evidence="4" id="KW-1185">Reference proteome</keyword>
<evidence type="ECO:0000313" key="3">
    <source>
        <dbReference type="EMBL" id="OJJ76743.1"/>
    </source>
</evidence>
<reference evidence="4" key="1">
    <citation type="journal article" date="2017" name="Genome Biol.">
        <title>Comparative genomics reveals high biological diversity and specific adaptations in the industrially and medically important fungal genus Aspergillus.</title>
        <authorList>
            <person name="de Vries R.P."/>
            <person name="Riley R."/>
            <person name="Wiebenga A."/>
            <person name="Aguilar-Osorio G."/>
            <person name="Amillis S."/>
            <person name="Uchima C.A."/>
            <person name="Anderluh G."/>
            <person name="Asadollahi M."/>
            <person name="Askin M."/>
            <person name="Barry K."/>
            <person name="Battaglia E."/>
            <person name="Bayram O."/>
            <person name="Benocci T."/>
            <person name="Braus-Stromeyer S.A."/>
            <person name="Caldana C."/>
            <person name="Canovas D."/>
            <person name="Cerqueira G.C."/>
            <person name="Chen F."/>
            <person name="Chen W."/>
            <person name="Choi C."/>
            <person name="Clum A."/>
            <person name="Dos Santos R.A."/>
            <person name="Damasio A.R."/>
            <person name="Diallinas G."/>
            <person name="Emri T."/>
            <person name="Fekete E."/>
            <person name="Flipphi M."/>
            <person name="Freyberg S."/>
            <person name="Gallo A."/>
            <person name="Gournas C."/>
            <person name="Habgood R."/>
            <person name="Hainaut M."/>
            <person name="Harispe M.L."/>
            <person name="Henrissat B."/>
            <person name="Hilden K.S."/>
            <person name="Hope R."/>
            <person name="Hossain A."/>
            <person name="Karabika E."/>
            <person name="Karaffa L."/>
            <person name="Karanyi Z."/>
            <person name="Krasevec N."/>
            <person name="Kuo A."/>
            <person name="Kusch H."/>
            <person name="LaButti K."/>
            <person name="Lagendijk E.L."/>
            <person name="Lapidus A."/>
            <person name="Levasseur A."/>
            <person name="Lindquist E."/>
            <person name="Lipzen A."/>
            <person name="Logrieco A.F."/>
            <person name="MacCabe A."/>
            <person name="Maekelae M.R."/>
            <person name="Malavazi I."/>
            <person name="Melin P."/>
            <person name="Meyer V."/>
            <person name="Mielnichuk N."/>
            <person name="Miskei M."/>
            <person name="Molnar A.P."/>
            <person name="Mule G."/>
            <person name="Ngan C.Y."/>
            <person name="Orejas M."/>
            <person name="Orosz E."/>
            <person name="Ouedraogo J.P."/>
            <person name="Overkamp K.M."/>
            <person name="Park H.-S."/>
            <person name="Perrone G."/>
            <person name="Piumi F."/>
            <person name="Punt P.J."/>
            <person name="Ram A.F."/>
            <person name="Ramon A."/>
            <person name="Rauscher S."/>
            <person name="Record E."/>
            <person name="Riano-Pachon D.M."/>
            <person name="Robert V."/>
            <person name="Roehrig J."/>
            <person name="Ruller R."/>
            <person name="Salamov A."/>
            <person name="Salih N.S."/>
            <person name="Samson R.A."/>
            <person name="Sandor E."/>
            <person name="Sanguinetti M."/>
            <person name="Schuetze T."/>
            <person name="Sepcic K."/>
            <person name="Shelest E."/>
            <person name="Sherlock G."/>
            <person name="Sophianopoulou V."/>
            <person name="Squina F.M."/>
            <person name="Sun H."/>
            <person name="Susca A."/>
            <person name="Todd R.B."/>
            <person name="Tsang A."/>
            <person name="Unkles S.E."/>
            <person name="van de Wiele N."/>
            <person name="van Rossen-Uffink D."/>
            <person name="Oliveira J.V."/>
            <person name="Vesth T.C."/>
            <person name="Visser J."/>
            <person name="Yu J.-H."/>
            <person name="Zhou M."/>
            <person name="Andersen M.R."/>
            <person name="Archer D.B."/>
            <person name="Baker S.E."/>
            <person name="Benoit I."/>
            <person name="Brakhage A.A."/>
            <person name="Braus G.H."/>
            <person name="Fischer R."/>
            <person name="Frisvad J.C."/>
            <person name="Goldman G.H."/>
            <person name="Houbraken J."/>
            <person name="Oakley B."/>
            <person name="Pocsi I."/>
            <person name="Scazzocchio C."/>
            <person name="Seiboth B."/>
            <person name="vanKuyk P.A."/>
            <person name="Wortman J."/>
            <person name="Dyer P.S."/>
            <person name="Grigoriev I.V."/>
        </authorList>
    </citation>
    <scope>NUCLEOTIDE SEQUENCE [LARGE SCALE GENOMIC DNA]</scope>
    <source>
        <strain evidence="4">CBS 101740 / IMI 381727 / IBT 21946</strain>
    </source>
</reference>
<dbReference type="Gene3D" id="3.90.230.10">
    <property type="entry name" value="Creatinase/methionine aminopeptidase superfamily"/>
    <property type="match status" value="1"/>
</dbReference>
<dbReference type="InterPro" id="IPR001714">
    <property type="entry name" value="Pept_M24_MAP"/>
</dbReference>
<dbReference type="GO" id="GO:0005829">
    <property type="term" value="C:cytosol"/>
    <property type="evidence" value="ECO:0007669"/>
    <property type="project" value="TreeGrafter"/>
</dbReference>
<proteinExistence type="predicted"/>
<dbReference type="SUPFAM" id="SSF55920">
    <property type="entry name" value="Creatinase/aminopeptidase"/>
    <property type="match status" value="1"/>
</dbReference>
<dbReference type="OMA" id="SAPEFCY"/>
<dbReference type="EMBL" id="KV878680">
    <property type="protein sequence ID" value="OJJ76743.1"/>
    <property type="molecule type" value="Genomic_DNA"/>
</dbReference>
<dbReference type="Pfam" id="PF00557">
    <property type="entry name" value="Peptidase_M24"/>
    <property type="match status" value="1"/>
</dbReference>
<dbReference type="GeneID" id="93581217"/>